<reference evidence="1" key="2">
    <citation type="journal article" date="2015" name="Data Brief">
        <title>Shoot transcriptome of the giant reed, Arundo donax.</title>
        <authorList>
            <person name="Barrero R.A."/>
            <person name="Guerrero F.D."/>
            <person name="Moolhuijzen P."/>
            <person name="Goolsby J.A."/>
            <person name="Tidwell J."/>
            <person name="Bellgard S.E."/>
            <person name="Bellgard M.I."/>
        </authorList>
    </citation>
    <scope>NUCLEOTIDE SEQUENCE</scope>
    <source>
        <tissue evidence="1">Shoot tissue taken approximately 20 cm above the soil surface</tissue>
    </source>
</reference>
<accession>A0A0A8Z132</accession>
<sequence>MKKSILNIQLGDSLRLSGGHCNHSTNCGHVISRSKCLIIISSLSLLKTSSNKTGFISLNRTI</sequence>
<dbReference type="AlphaFoldDB" id="A0A0A8Z132"/>
<organism evidence="1">
    <name type="scientific">Arundo donax</name>
    <name type="common">Giant reed</name>
    <name type="synonym">Donax arundinaceus</name>
    <dbReference type="NCBI Taxonomy" id="35708"/>
    <lineage>
        <taxon>Eukaryota</taxon>
        <taxon>Viridiplantae</taxon>
        <taxon>Streptophyta</taxon>
        <taxon>Embryophyta</taxon>
        <taxon>Tracheophyta</taxon>
        <taxon>Spermatophyta</taxon>
        <taxon>Magnoliopsida</taxon>
        <taxon>Liliopsida</taxon>
        <taxon>Poales</taxon>
        <taxon>Poaceae</taxon>
        <taxon>PACMAD clade</taxon>
        <taxon>Arundinoideae</taxon>
        <taxon>Arundineae</taxon>
        <taxon>Arundo</taxon>
    </lineage>
</organism>
<dbReference type="EMBL" id="GBRH01266487">
    <property type="protein sequence ID" value="JAD31408.1"/>
    <property type="molecule type" value="Transcribed_RNA"/>
</dbReference>
<proteinExistence type="predicted"/>
<name>A0A0A8Z132_ARUDO</name>
<protein>
    <submittedName>
        <fullName evidence="1">Uncharacterized protein</fullName>
    </submittedName>
</protein>
<evidence type="ECO:0000313" key="1">
    <source>
        <dbReference type="EMBL" id="JAD31408.1"/>
    </source>
</evidence>
<reference evidence="1" key="1">
    <citation type="submission" date="2014-09" db="EMBL/GenBank/DDBJ databases">
        <authorList>
            <person name="Magalhaes I.L.F."/>
            <person name="Oliveira U."/>
            <person name="Santos F.R."/>
            <person name="Vidigal T.H.D.A."/>
            <person name="Brescovit A.D."/>
            <person name="Santos A.J."/>
        </authorList>
    </citation>
    <scope>NUCLEOTIDE SEQUENCE</scope>
    <source>
        <tissue evidence="1">Shoot tissue taken approximately 20 cm above the soil surface</tissue>
    </source>
</reference>